<feature type="domain" description="LicD/FKTN/FKRP nucleotidyltransferase" evidence="7">
    <location>
        <begin position="216"/>
        <end position="254"/>
    </location>
</feature>
<dbReference type="PANTHER" id="PTHR15407:SF28">
    <property type="entry name" value="RIBITOL-5-PHOSPHATE TRANSFERASE FKTN"/>
    <property type="match status" value="1"/>
</dbReference>
<feature type="chain" id="PRO_5025468445" description="LicD/FKTN/FKRP nucleotidyltransferase domain-containing protein" evidence="6">
    <location>
        <begin position="22"/>
        <end position="313"/>
    </location>
</feature>
<dbReference type="EMBL" id="ML975290">
    <property type="protein sequence ID" value="KAF1835217.1"/>
    <property type="molecule type" value="Genomic_DNA"/>
</dbReference>
<comment type="subcellular location">
    <subcellularLocation>
        <location evidence="1">Membrane</location>
        <topology evidence="1">Single-pass membrane protein</topology>
    </subcellularLocation>
</comment>
<keyword evidence="3" id="KW-1133">Transmembrane helix</keyword>
<reference evidence="8" key="1">
    <citation type="submission" date="2020-01" db="EMBL/GenBank/DDBJ databases">
        <authorList>
            <consortium name="DOE Joint Genome Institute"/>
            <person name="Haridas S."/>
            <person name="Albert R."/>
            <person name="Binder M."/>
            <person name="Bloem J."/>
            <person name="Labutti K."/>
            <person name="Salamov A."/>
            <person name="Andreopoulos B."/>
            <person name="Baker S.E."/>
            <person name="Barry K."/>
            <person name="Bills G."/>
            <person name="Bluhm B.H."/>
            <person name="Cannon C."/>
            <person name="Castanera R."/>
            <person name="Culley D.E."/>
            <person name="Daum C."/>
            <person name="Ezra D."/>
            <person name="Gonzalez J.B."/>
            <person name="Henrissat B."/>
            <person name="Kuo A."/>
            <person name="Liang C."/>
            <person name="Lipzen A."/>
            <person name="Lutzoni F."/>
            <person name="Magnuson J."/>
            <person name="Mondo S."/>
            <person name="Nolan M."/>
            <person name="Ohm R."/>
            <person name="Pangilinan J."/>
            <person name="Park H.-J."/>
            <person name="Ramirez L."/>
            <person name="Alfaro M."/>
            <person name="Sun H."/>
            <person name="Tritt A."/>
            <person name="Yoshinaga Y."/>
            <person name="Zwiers L.-H."/>
            <person name="Turgeon B.G."/>
            <person name="Goodwin S.B."/>
            <person name="Spatafora J.W."/>
            <person name="Crous P.W."/>
            <person name="Grigoriev I.V."/>
        </authorList>
    </citation>
    <scope>NUCLEOTIDE SEQUENCE</scope>
    <source>
        <strain evidence="8">P77</strain>
    </source>
</reference>
<dbReference type="GO" id="GO:0009100">
    <property type="term" value="P:glycoprotein metabolic process"/>
    <property type="evidence" value="ECO:0007669"/>
    <property type="project" value="UniProtKB-ARBA"/>
</dbReference>
<dbReference type="PROSITE" id="PS51257">
    <property type="entry name" value="PROKAR_LIPOPROTEIN"/>
    <property type="match status" value="1"/>
</dbReference>
<evidence type="ECO:0000256" key="2">
    <source>
        <dbReference type="ARBA" id="ARBA00022692"/>
    </source>
</evidence>
<feature type="region of interest" description="Disordered" evidence="5">
    <location>
        <begin position="30"/>
        <end position="62"/>
    </location>
</feature>
<feature type="domain" description="LicD/FKTN/FKRP nucleotidyltransferase" evidence="7">
    <location>
        <begin position="101"/>
        <end position="205"/>
    </location>
</feature>
<dbReference type="InterPro" id="IPR009644">
    <property type="entry name" value="FKTN/MNN4/W02B3.4-1"/>
</dbReference>
<dbReference type="InterPro" id="IPR007074">
    <property type="entry name" value="LicD/FKTN/FKRP_NTP_transf"/>
</dbReference>
<evidence type="ECO:0000256" key="3">
    <source>
        <dbReference type="ARBA" id="ARBA00022989"/>
    </source>
</evidence>
<organism evidence="8 9">
    <name type="scientific">Decorospora gaudefroyi</name>
    <dbReference type="NCBI Taxonomy" id="184978"/>
    <lineage>
        <taxon>Eukaryota</taxon>
        <taxon>Fungi</taxon>
        <taxon>Dikarya</taxon>
        <taxon>Ascomycota</taxon>
        <taxon>Pezizomycotina</taxon>
        <taxon>Dothideomycetes</taxon>
        <taxon>Pleosporomycetidae</taxon>
        <taxon>Pleosporales</taxon>
        <taxon>Pleosporineae</taxon>
        <taxon>Pleosporaceae</taxon>
        <taxon>Decorospora</taxon>
    </lineage>
</organism>
<dbReference type="AlphaFoldDB" id="A0A6A5KHK0"/>
<feature type="signal peptide" evidence="6">
    <location>
        <begin position="1"/>
        <end position="21"/>
    </location>
</feature>
<protein>
    <recommendedName>
        <fullName evidence="7">LicD/FKTN/FKRP nucleotidyltransferase domain-containing protein</fullName>
    </recommendedName>
</protein>
<keyword evidence="2" id="KW-0812">Transmembrane</keyword>
<evidence type="ECO:0000313" key="9">
    <source>
        <dbReference type="Proteomes" id="UP000800040"/>
    </source>
</evidence>
<feature type="compositionally biased region" description="Basic and acidic residues" evidence="5">
    <location>
        <begin position="35"/>
        <end position="59"/>
    </location>
</feature>
<evidence type="ECO:0000259" key="7">
    <source>
        <dbReference type="Pfam" id="PF04991"/>
    </source>
</evidence>
<evidence type="ECO:0000256" key="5">
    <source>
        <dbReference type="SAM" id="MobiDB-lite"/>
    </source>
</evidence>
<evidence type="ECO:0000256" key="4">
    <source>
        <dbReference type="ARBA" id="ARBA00023136"/>
    </source>
</evidence>
<keyword evidence="9" id="KW-1185">Reference proteome</keyword>
<sequence length="313" mass="36676">MRLSTCAAAITTATLFASCLATPTPNPADPIARTISDRIGRKKQQKGEKEKKPSTKYFHEPGGGNKLGHYDKRYYHGIVSDEERQDTQSHMIRAYLNFFHEQELDTWIAHGTLLGWWWNGQRLPWDYDLDTQVSDTTLHHLGEAHNQTRYAYNSSDGTVQREYLIDVNPWIWERERGDGQNIIDARWIDIRNGLFIDITGLSEIHPDTHPGVWSCKNYHMYKTSELYPMRETMFEGVAAKVPYDYDKVLVDEYKVRALIETDFHGHRWDTEQRAWVKKPETVEEEEQERKKKEEEEKKKVAEEARVNKSTRES</sequence>
<keyword evidence="4" id="KW-0472">Membrane</keyword>
<accession>A0A6A5KHK0</accession>
<gene>
    <name evidence="8" type="ORF">BDW02DRAFT_568230</name>
</gene>
<dbReference type="GO" id="GO:0016020">
    <property type="term" value="C:membrane"/>
    <property type="evidence" value="ECO:0007669"/>
    <property type="project" value="UniProtKB-SubCell"/>
</dbReference>
<dbReference type="Pfam" id="PF04991">
    <property type="entry name" value="LicD"/>
    <property type="match status" value="2"/>
</dbReference>
<feature type="region of interest" description="Disordered" evidence="5">
    <location>
        <begin position="277"/>
        <end position="313"/>
    </location>
</feature>
<dbReference type="PANTHER" id="PTHR15407">
    <property type="entry name" value="FUKUTIN-RELATED"/>
    <property type="match status" value="1"/>
</dbReference>
<dbReference type="Proteomes" id="UP000800040">
    <property type="component" value="Unassembled WGS sequence"/>
</dbReference>
<dbReference type="OrthoDB" id="444255at2759"/>
<evidence type="ECO:0000256" key="6">
    <source>
        <dbReference type="SAM" id="SignalP"/>
    </source>
</evidence>
<proteinExistence type="predicted"/>
<evidence type="ECO:0000256" key="1">
    <source>
        <dbReference type="ARBA" id="ARBA00004167"/>
    </source>
</evidence>
<evidence type="ECO:0000313" key="8">
    <source>
        <dbReference type="EMBL" id="KAF1835217.1"/>
    </source>
</evidence>
<name>A0A6A5KHK0_9PLEO</name>
<keyword evidence="6" id="KW-0732">Signal</keyword>